<dbReference type="STRING" id="1715989.NITINOP_2600"/>
<evidence type="ECO:0000313" key="2">
    <source>
        <dbReference type="EMBL" id="CUQ67572.1"/>
    </source>
</evidence>
<feature type="transmembrane region" description="Helical" evidence="1">
    <location>
        <begin position="21"/>
        <end position="44"/>
    </location>
</feature>
<protein>
    <submittedName>
        <fullName evidence="2">Uncharacterized protein</fullName>
    </submittedName>
</protein>
<evidence type="ECO:0000313" key="3">
    <source>
        <dbReference type="Proteomes" id="UP000066284"/>
    </source>
</evidence>
<dbReference type="Pfam" id="PF11739">
    <property type="entry name" value="YdbH-like"/>
    <property type="match status" value="1"/>
</dbReference>
<name>A0A0S4KYW7_9BACT</name>
<dbReference type="EMBL" id="LN885086">
    <property type="protein sequence ID" value="CUQ67572.1"/>
    <property type="molecule type" value="Genomic_DNA"/>
</dbReference>
<dbReference type="Proteomes" id="UP000066284">
    <property type="component" value="Chromosome 1"/>
</dbReference>
<dbReference type="AlphaFoldDB" id="A0A0S4KYW7"/>
<dbReference type="InterPro" id="IPR021730">
    <property type="entry name" value="YdbH"/>
</dbReference>
<sequence>MDNRLAVLRGEAFSRRNQFPLLLGLIVLTGIYLLLPLGASYLLARELSQYGYERVIVQLGYPGIEGIHVPVVSLQQNLGGETLLMSLTNVEIQYSLPKLVRGHVDSVILPDVAVQVLTTHRQSADEAGDVTESEEDADDELPWSFLTVNDLLRRLPILPFDELRLDRVSIFREKATGPLRKVTISGSVRYREGEVNGHLSFQGQNTVSYGLTISGSSASTWSAVLVSQRLHTVPIVSWESQAHSSGEQIQVKGRLDVNVREFAPFIALLVPIGPDLGKVTGRVTVYWVGTAAADTALTTLWRDPRTRLEGGVTASITLPALKGIARDIAVAYQGTFTGNATEVVWTLAPGVPLEATINSQTLFFHEVLRNIVPRGDQPIRIEHSQPLHGAVYWSESPVRTVMASPVRVRYGRTPESLVVEAEASRAEWKGGELSTLEGTYRVSGSLPRTVAETLFAHEVSADIQGSLRIKRGRVQGTVSSSSSLKVGQIEREALFIPNATFQWHDSFSVQCEVAAFRCSGGPATVGVRIPSLRVMGREVHVAQGLLTLQLAEVAGRSWHTQGKFSLQGVSPNLLPWKVQPTDWNVRFLANQAGIKADLHIETPFQDRLVFAEIDQPLMTGEGMLHATIGPVDFDGTEHKLGNLVTKMPWPLEFVEGRMTSTLDVLWVGGWGDRREEFRVMSGSGTVVAEKLSGRYEDYVFKNANTMVTIRAGGPNSAVTVEPAQVSVASIRSGVEITNCSARIGGAWRLAHASPTLELSNVRCEAFGGSITSDGWVVDHTRSQYQMTVSLHDLDLAKILNIEPNRGLQGTGTLNGTLPIVINPSGITIKDGLLISSPPGGIISYTASEDSLKSFAETNAELHLVAQALSNFHYTVLRSGVDYAENGTLLLTARLEGKNPDLKTVPPIHFNLTVQEHIPSLLKSLRVVEELERTVERKFKRP</sequence>
<dbReference type="OrthoDB" id="9759996at2"/>
<accession>A0A0S4KYW7</accession>
<keyword evidence="1" id="KW-0472">Membrane</keyword>
<evidence type="ECO:0000256" key="1">
    <source>
        <dbReference type="SAM" id="Phobius"/>
    </source>
</evidence>
<dbReference type="RefSeq" id="WP_062486146.1">
    <property type="nucleotide sequence ID" value="NZ_LN885086.1"/>
</dbReference>
<reference evidence="3" key="1">
    <citation type="submission" date="2015-09" db="EMBL/GenBank/DDBJ databases">
        <authorList>
            <person name="Daims H."/>
        </authorList>
    </citation>
    <scope>NUCLEOTIDE SEQUENCE [LARGE SCALE GENOMIC DNA]</scope>
</reference>
<gene>
    <name evidence="2" type="ORF">NITINOP_2600</name>
</gene>
<proteinExistence type="predicted"/>
<keyword evidence="1" id="KW-1133">Transmembrane helix</keyword>
<keyword evidence="1" id="KW-0812">Transmembrane</keyword>
<organism evidence="2 3">
    <name type="scientific">Candidatus Nitrospira inopinata</name>
    <dbReference type="NCBI Taxonomy" id="1715989"/>
    <lineage>
        <taxon>Bacteria</taxon>
        <taxon>Pseudomonadati</taxon>
        <taxon>Nitrospirota</taxon>
        <taxon>Nitrospiria</taxon>
        <taxon>Nitrospirales</taxon>
        <taxon>Nitrospiraceae</taxon>
        <taxon>Nitrospira</taxon>
    </lineage>
</organism>
<keyword evidence="3" id="KW-1185">Reference proteome</keyword>
<dbReference type="KEGG" id="nio:NITINOP_2600"/>